<evidence type="ECO:0000313" key="5">
    <source>
        <dbReference type="Proteomes" id="UP000095284"/>
    </source>
</evidence>
<dbReference type="PANTHER" id="PTHR12286:SF5">
    <property type="entry name" value="SACCHAROPINE DEHYDROGENASE-LIKE OXIDOREDUCTASE"/>
    <property type="match status" value="1"/>
</dbReference>
<dbReference type="Gene3D" id="3.40.50.720">
    <property type="entry name" value="NAD(P)-binding Rossmann-like Domain"/>
    <property type="match status" value="1"/>
</dbReference>
<keyword evidence="2" id="KW-0472">Membrane</keyword>
<accession>A0A1I7SW47</accession>
<dbReference type="EMBL" id="CAJFCV020000002">
    <property type="protein sequence ID" value="CAG9098804.1"/>
    <property type="molecule type" value="Genomic_DNA"/>
</dbReference>
<evidence type="ECO:0000313" key="7">
    <source>
        <dbReference type="WBParaSite" id="BXY_1727700.1"/>
    </source>
</evidence>
<evidence type="ECO:0000259" key="3">
    <source>
        <dbReference type="Pfam" id="PF03435"/>
    </source>
</evidence>
<dbReference type="PANTHER" id="PTHR12286">
    <property type="entry name" value="SACCHAROPINE DEHYDROGENASE-LIKE OXIDOREDUCTASE"/>
    <property type="match status" value="1"/>
</dbReference>
<dbReference type="Proteomes" id="UP000582659">
    <property type="component" value="Unassembled WGS sequence"/>
</dbReference>
<dbReference type="Proteomes" id="UP000095284">
    <property type="component" value="Unplaced"/>
</dbReference>
<dbReference type="AlphaFoldDB" id="A0A1I7SW47"/>
<evidence type="ECO:0000313" key="6">
    <source>
        <dbReference type="Proteomes" id="UP000659654"/>
    </source>
</evidence>
<evidence type="ECO:0000256" key="2">
    <source>
        <dbReference type="SAM" id="Phobius"/>
    </source>
</evidence>
<dbReference type="SUPFAM" id="SSF51735">
    <property type="entry name" value="NAD(P)-binding Rossmann-fold domains"/>
    <property type="match status" value="1"/>
</dbReference>
<sequence length="422" mass="46706">MGERRFDIVLYGASGFTGAYVLEEFVKSDEFGKIKFAVAGRNEQKLNKVIKRAAELTGKDLNSLEIIIADSSSPETLDLMAKQTKVIINVVGPYRLHGEAVVKAAVENGTSHVDISGEPAFLEKMQLTYHEKAKANGAYVIGACGWDSIPCDLGVSFLKNNFGGTLAYAETFAQIKRGEAGYIFNDGTYQTLILGLENAKNDNLGGIRRQLMPQKLERPKYRPPKRPTVWTVPEIDSAAVPFLGADKSVVQRSQYYDATVNGRHPVPIETYYAASNTFWAYLGILWMTLFSYVVKFEFTRKLAQKYPYIFSCGLFSPQGPTREQCKQATFTYWFIGNGWSSTTPLDEKPSKKVLARCDGPDSGYIGTAGCILSAAFTVLKDKEALPDNGGCYTTTSAFAKTSIYDRLASFGLTFRIDEQVKH</sequence>
<dbReference type="GO" id="GO:0005739">
    <property type="term" value="C:mitochondrion"/>
    <property type="evidence" value="ECO:0007669"/>
    <property type="project" value="TreeGrafter"/>
</dbReference>
<name>A0A1I7SW47_BURXY</name>
<dbReference type="EMBL" id="CAJFDI010000002">
    <property type="protein sequence ID" value="CAD5216127.1"/>
    <property type="molecule type" value="Genomic_DNA"/>
</dbReference>
<keyword evidence="2" id="KW-0812">Transmembrane</keyword>
<dbReference type="SMR" id="A0A1I7SW47"/>
<dbReference type="Proteomes" id="UP000659654">
    <property type="component" value="Unassembled WGS sequence"/>
</dbReference>
<reference evidence="4" key="2">
    <citation type="submission" date="2020-09" db="EMBL/GenBank/DDBJ databases">
        <authorList>
            <person name="Kikuchi T."/>
        </authorList>
    </citation>
    <scope>NUCLEOTIDE SEQUENCE</scope>
    <source>
        <strain evidence="4">Ka4C1</strain>
    </source>
</reference>
<dbReference type="InterPro" id="IPR036291">
    <property type="entry name" value="NAD(P)-bd_dom_sf"/>
</dbReference>
<feature type="domain" description="Saccharopine dehydrogenase NADP binding" evidence="3">
    <location>
        <begin position="8"/>
        <end position="141"/>
    </location>
</feature>
<comment type="similarity">
    <text evidence="1">Belongs to the saccharopine dehydrogenase family.</text>
</comment>
<evidence type="ECO:0000256" key="1">
    <source>
        <dbReference type="ARBA" id="ARBA00038048"/>
    </source>
</evidence>
<organism evidence="5 7">
    <name type="scientific">Bursaphelenchus xylophilus</name>
    <name type="common">Pinewood nematode worm</name>
    <name type="synonym">Aphelenchoides xylophilus</name>
    <dbReference type="NCBI Taxonomy" id="6326"/>
    <lineage>
        <taxon>Eukaryota</taxon>
        <taxon>Metazoa</taxon>
        <taxon>Ecdysozoa</taxon>
        <taxon>Nematoda</taxon>
        <taxon>Chromadorea</taxon>
        <taxon>Rhabditida</taxon>
        <taxon>Tylenchina</taxon>
        <taxon>Tylenchomorpha</taxon>
        <taxon>Aphelenchoidea</taxon>
        <taxon>Aphelenchoididae</taxon>
        <taxon>Bursaphelenchus</taxon>
    </lineage>
</organism>
<gene>
    <name evidence="4" type="ORF">BXYJ_LOCUS4374</name>
</gene>
<dbReference type="GO" id="GO:0005886">
    <property type="term" value="C:plasma membrane"/>
    <property type="evidence" value="ECO:0007669"/>
    <property type="project" value="TreeGrafter"/>
</dbReference>
<keyword evidence="6" id="KW-1185">Reference proteome</keyword>
<dbReference type="GO" id="GO:0005811">
    <property type="term" value="C:lipid droplet"/>
    <property type="evidence" value="ECO:0007669"/>
    <property type="project" value="TreeGrafter"/>
</dbReference>
<dbReference type="eggNOG" id="KOG2733">
    <property type="taxonomic scope" value="Eukaryota"/>
</dbReference>
<dbReference type="Pfam" id="PF03435">
    <property type="entry name" value="Sacchrp_dh_NADP"/>
    <property type="match status" value="1"/>
</dbReference>
<protein>
    <submittedName>
        <fullName evidence="4">(pine wood nematode) hypothetical protein</fullName>
    </submittedName>
    <submittedName>
        <fullName evidence="7">Sacchrp_dh_NADP domain-containing protein</fullName>
    </submittedName>
</protein>
<dbReference type="GO" id="GO:0009247">
    <property type="term" value="P:glycolipid biosynthetic process"/>
    <property type="evidence" value="ECO:0007669"/>
    <property type="project" value="TreeGrafter"/>
</dbReference>
<dbReference type="InterPro" id="IPR051276">
    <property type="entry name" value="Saccharopine_DH-like_oxidrdct"/>
</dbReference>
<dbReference type="OrthoDB" id="10268090at2759"/>
<proteinExistence type="inferred from homology"/>
<feature type="transmembrane region" description="Helical" evidence="2">
    <location>
        <begin position="278"/>
        <end position="298"/>
    </location>
</feature>
<keyword evidence="2" id="KW-1133">Transmembrane helix</keyword>
<reference evidence="7" key="1">
    <citation type="submission" date="2016-11" db="UniProtKB">
        <authorList>
            <consortium name="WormBaseParasite"/>
        </authorList>
    </citation>
    <scope>IDENTIFICATION</scope>
</reference>
<dbReference type="FunFam" id="3.40.50.720:FF:000178">
    <property type="entry name" value="Saccharopine dehydrogenase-like oxidoreductase"/>
    <property type="match status" value="1"/>
</dbReference>
<dbReference type="InterPro" id="IPR005097">
    <property type="entry name" value="Sacchrp_dh_NADP-bd"/>
</dbReference>
<dbReference type="WBParaSite" id="BXY_1727700.1">
    <property type="protein sequence ID" value="BXY_1727700.1"/>
    <property type="gene ID" value="BXY_1727700"/>
</dbReference>
<evidence type="ECO:0000313" key="4">
    <source>
        <dbReference type="EMBL" id="CAD5216127.1"/>
    </source>
</evidence>